<gene>
    <name evidence="1" type="ORF">SAMN05216553_114113</name>
</gene>
<reference evidence="2" key="1">
    <citation type="submission" date="2016-10" db="EMBL/GenBank/DDBJ databases">
        <authorList>
            <person name="Varghese N."/>
            <person name="Submissions S."/>
        </authorList>
    </citation>
    <scope>NUCLEOTIDE SEQUENCE [LARGE SCALE GENOMIC DNA]</scope>
    <source>
        <strain evidence="2">CGMCC 4.3506</strain>
    </source>
</reference>
<name>A0A1G7YTN8_9PSEU</name>
<dbReference type="AlphaFoldDB" id="A0A1G7YTN8"/>
<organism evidence="1 2">
    <name type="scientific">Lentzea fradiae</name>
    <dbReference type="NCBI Taxonomy" id="200378"/>
    <lineage>
        <taxon>Bacteria</taxon>
        <taxon>Bacillati</taxon>
        <taxon>Actinomycetota</taxon>
        <taxon>Actinomycetes</taxon>
        <taxon>Pseudonocardiales</taxon>
        <taxon>Pseudonocardiaceae</taxon>
        <taxon>Lentzea</taxon>
    </lineage>
</organism>
<dbReference type="Proteomes" id="UP000199623">
    <property type="component" value="Unassembled WGS sequence"/>
</dbReference>
<accession>A0A1G7YTN8</accession>
<dbReference type="EMBL" id="FNCC01000014">
    <property type="protein sequence ID" value="SDG99240.1"/>
    <property type="molecule type" value="Genomic_DNA"/>
</dbReference>
<sequence length="136" mass="15451">MRREVDEALACLESVGFITNAHARNFLREYHGRRFRHLPAKNILGEIVWSWTWFDPSLVCTETDADVAHRCSEVAGVGLCPLGVDSFHLTVYSGDDGKFYAGVDSLIFRYGENIDELSAMMWRGVRPVLLGEWSIR</sequence>
<keyword evidence="2" id="KW-1185">Reference proteome</keyword>
<evidence type="ECO:0000313" key="1">
    <source>
        <dbReference type="EMBL" id="SDG99240.1"/>
    </source>
</evidence>
<evidence type="ECO:0000313" key="2">
    <source>
        <dbReference type="Proteomes" id="UP000199623"/>
    </source>
</evidence>
<dbReference type="RefSeq" id="WP_176946977.1">
    <property type="nucleotide sequence ID" value="NZ_FNCC01000014.1"/>
</dbReference>
<proteinExistence type="predicted"/>
<dbReference type="STRING" id="200378.SAMN05216553_114113"/>
<protein>
    <submittedName>
        <fullName evidence="1">SUKH-3 immunity protein</fullName>
    </submittedName>
</protein>